<reference evidence="2 3" key="1">
    <citation type="submission" date="2016-10" db="EMBL/GenBank/DDBJ databases">
        <authorList>
            <person name="de Groot N.N."/>
        </authorList>
    </citation>
    <scope>NUCLEOTIDE SEQUENCE [LARGE SCALE GENOMIC DNA]</scope>
    <source>
        <strain evidence="2 3">LMG 2247</strain>
    </source>
</reference>
<evidence type="ECO:0000313" key="3">
    <source>
        <dbReference type="Proteomes" id="UP000199706"/>
    </source>
</evidence>
<dbReference type="PANTHER" id="PTHR36453:SF1">
    <property type="entry name" value="RIGHT HANDED BETA HELIX DOMAIN-CONTAINING PROTEIN"/>
    <property type="match status" value="1"/>
</dbReference>
<dbReference type="InterPro" id="IPR039448">
    <property type="entry name" value="Beta_helix"/>
</dbReference>
<sequence length="667" mass="72821">MNQPKATLLQFGLAIATLASIGHVDQSDAMTVRVVATPVAQGAAGGGTPVVQDLPAAIEILKTYKKQHPASTEPLKIELYPGVYRISNPIDIPSELSGTSRAPLRIYAKKRGTVWVSGGVALENPSPLSETEKKRFPSSTADRMVKCDLRAAGVNVQGPFNHGTERNSEGAYSAVYVDHMPMQIARWPSDEFVKIVAAYPTQVRLDRPLPEDISVQSDLWAVGYWSNDYSMESLQVRSSGGAGNTLDVLTSPRRPIKKGQRIYFENVAAGMLSPGNWYLDSPAGTVYLLPKDTNKKQIVEVANANHLLTIVGGSNIDIDGVNFELSRGTAIDIRNADNVKLENCEIRNIGLLPVKLTGKNGGVYNCSIHDAGSGGVDIEGGDRATLSPGNLGVFNSNIYRYSQFDWTYRPAISMSGVGNTASGNEIYDAQHVAIILHGNDHVLEYNHIHDVDKEVSDAGAIYFGRDWTERGYVIRYNFINNISSSDGRLIYGVYLDDQASGAKIYGNIFSKVSTGIFIGGGRDNLVRDNVFLDTPVAILADDRGKTWQTSSVTDANSELRKRYASVLNAPVAFQKYAHFNQVLSDDPGAPKYNVIRRNVMIRTQCAKQNGQSVFGNSNWFDYSDNVCDSNVQVFPDLESPASLDFRSLSRLGLLPQGFVPPPLTQMK</sequence>
<dbReference type="Proteomes" id="UP000199706">
    <property type="component" value="Unassembled WGS sequence"/>
</dbReference>
<dbReference type="InterPro" id="IPR012334">
    <property type="entry name" value="Pectin_lyas_fold"/>
</dbReference>
<organism evidence="2 3">
    <name type="scientific">Paraburkholderia phenazinium</name>
    <dbReference type="NCBI Taxonomy" id="60549"/>
    <lineage>
        <taxon>Bacteria</taxon>
        <taxon>Pseudomonadati</taxon>
        <taxon>Pseudomonadota</taxon>
        <taxon>Betaproteobacteria</taxon>
        <taxon>Burkholderiales</taxon>
        <taxon>Burkholderiaceae</taxon>
        <taxon>Paraburkholderia</taxon>
    </lineage>
</organism>
<dbReference type="RefSeq" id="WP_090682511.1">
    <property type="nucleotide sequence ID" value="NZ_CADERL010000002.1"/>
</dbReference>
<protein>
    <submittedName>
        <fullName evidence="2">Right handed beta helix region</fullName>
    </submittedName>
</protein>
<dbReference type="EMBL" id="FNCJ01000002">
    <property type="protein sequence ID" value="SDG18899.1"/>
    <property type="molecule type" value="Genomic_DNA"/>
</dbReference>
<dbReference type="PANTHER" id="PTHR36453">
    <property type="entry name" value="SECRETED PROTEIN-RELATED"/>
    <property type="match status" value="1"/>
</dbReference>
<dbReference type="Gene3D" id="2.160.20.10">
    <property type="entry name" value="Single-stranded right-handed beta-helix, Pectin lyase-like"/>
    <property type="match status" value="1"/>
</dbReference>
<evidence type="ECO:0000313" key="2">
    <source>
        <dbReference type="EMBL" id="SDG18899.1"/>
    </source>
</evidence>
<dbReference type="SMART" id="SM00710">
    <property type="entry name" value="PbH1"/>
    <property type="match status" value="6"/>
</dbReference>
<feature type="domain" description="Right handed beta helix" evidence="1">
    <location>
        <begin position="310"/>
        <end position="386"/>
    </location>
</feature>
<dbReference type="InterPro" id="IPR011050">
    <property type="entry name" value="Pectin_lyase_fold/virulence"/>
</dbReference>
<gene>
    <name evidence="2" type="ORF">SAMN05216466_102412</name>
</gene>
<dbReference type="Pfam" id="PF13229">
    <property type="entry name" value="Beta_helix"/>
    <property type="match status" value="2"/>
</dbReference>
<accession>A0A1G7S8Y8</accession>
<dbReference type="OrthoDB" id="227157at2"/>
<evidence type="ECO:0000259" key="1">
    <source>
        <dbReference type="Pfam" id="PF13229"/>
    </source>
</evidence>
<dbReference type="SUPFAM" id="SSF51126">
    <property type="entry name" value="Pectin lyase-like"/>
    <property type="match status" value="1"/>
</dbReference>
<dbReference type="InterPro" id="IPR006626">
    <property type="entry name" value="PbH1"/>
</dbReference>
<proteinExistence type="predicted"/>
<feature type="domain" description="Right handed beta helix" evidence="1">
    <location>
        <begin position="411"/>
        <end position="534"/>
    </location>
</feature>
<name>A0A1G7S8Y8_9BURK</name>
<dbReference type="AlphaFoldDB" id="A0A1G7S8Y8"/>